<accession>A0A226NJX1</accession>
<reference evidence="1 2" key="1">
    <citation type="submission" date="2016-07" db="EMBL/GenBank/DDBJ databases">
        <title>Disparate Historic Effective Population Sizes Predicted by Modern Levels of Genome Diversity for the Scaled Quail (Callipepla squamata) and the Northern Bobwhite (Colinus virginianus): Inferences from First and Second Generation Draft Genome Assemblies for Sympatric New World Quail.</title>
        <authorList>
            <person name="Oldeschulte D.L."/>
            <person name="Halley Y.A."/>
            <person name="Bhattarai E.K."/>
            <person name="Brashear W.A."/>
            <person name="Hill J."/>
            <person name="Metz R.P."/>
            <person name="Johnson C.D."/>
            <person name="Rollins D."/>
            <person name="Peterson M.J."/>
            <person name="Bickhart D.M."/>
            <person name="Decker J.E."/>
            <person name="Seabury C.M."/>
        </authorList>
    </citation>
    <scope>NUCLEOTIDE SEQUENCE [LARGE SCALE GENOMIC DNA]</scope>
    <source>
        <strain evidence="1 2">Texas</strain>
        <tissue evidence="1">Leg muscle</tissue>
    </source>
</reference>
<proteinExistence type="predicted"/>
<dbReference type="STRING" id="9009.A0A226NJX1"/>
<dbReference type="Pfam" id="PF15397">
    <property type="entry name" value="DUF4618"/>
    <property type="match status" value="1"/>
</dbReference>
<name>A0A226NJX1_CALSU</name>
<gene>
    <name evidence="1" type="ORF">ASZ78_005496</name>
</gene>
<dbReference type="AlphaFoldDB" id="A0A226NJX1"/>
<dbReference type="PANTHER" id="PTHR28574">
    <property type="entry name" value="RIKEN CDNA 6820408C15"/>
    <property type="match status" value="1"/>
</dbReference>
<dbReference type="Proteomes" id="UP000198323">
    <property type="component" value="Unassembled WGS sequence"/>
</dbReference>
<comment type="caution">
    <text evidence="1">The sequence shown here is derived from an EMBL/GenBank/DDBJ whole genome shotgun (WGS) entry which is preliminary data.</text>
</comment>
<protein>
    <submittedName>
        <fullName evidence="1">Uncharacterized protein</fullName>
    </submittedName>
</protein>
<organism evidence="1 2">
    <name type="scientific">Callipepla squamata</name>
    <name type="common">Scaled quail</name>
    <dbReference type="NCBI Taxonomy" id="9009"/>
    <lineage>
        <taxon>Eukaryota</taxon>
        <taxon>Metazoa</taxon>
        <taxon>Chordata</taxon>
        <taxon>Craniata</taxon>
        <taxon>Vertebrata</taxon>
        <taxon>Euteleostomi</taxon>
        <taxon>Archelosauria</taxon>
        <taxon>Archosauria</taxon>
        <taxon>Dinosauria</taxon>
        <taxon>Saurischia</taxon>
        <taxon>Theropoda</taxon>
        <taxon>Coelurosauria</taxon>
        <taxon>Aves</taxon>
        <taxon>Neognathae</taxon>
        <taxon>Galloanserae</taxon>
        <taxon>Galliformes</taxon>
        <taxon>Odontophoridae</taxon>
        <taxon>Callipepla</taxon>
    </lineage>
</organism>
<evidence type="ECO:0000313" key="2">
    <source>
        <dbReference type="Proteomes" id="UP000198323"/>
    </source>
</evidence>
<keyword evidence="2" id="KW-1185">Reference proteome</keyword>
<dbReference type="EMBL" id="MCFN01000030">
    <property type="protein sequence ID" value="OXB67814.1"/>
    <property type="molecule type" value="Genomic_DNA"/>
</dbReference>
<sequence>MDAKGTIQNAVGELKRTHLVKLKTKATEELKQCSEHLAETNCWLMKDIQHTDDSTAKQARDLLHQYEVYQMSF</sequence>
<evidence type="ECO:0000313" key="1">
    <source>
        <dbReference type="EMBL" id="OXB67814.1"/>
    </source>
</evidence>
<dbReference type="OrthoDB" id="10003267at2759"/>
<dbReference type="InterPro" id="IPR029236">
    <property type="entry name" value="DUF4618"/>
</dbReference>
<dbReference type="PANTHER" id="PTHR28574:SF1">
    <property type="entry name" value="RIKEN CDNA 6820408C15 GENE"/>
    <property type="match status" value="1"/>
</dbReference>